<evidence type="ECO:0000256" key="3">
    <source>
        <dbReference type="ARBA" id="ARBA00023163"/>
    </source>
</evidence>
<feature type="domain" description="Bromodomain associated" evidence="6">
    <location>
        <begin position="4"/>
        <end position="81"/>
    </location>
</feature>
<evidence type="ECO:0000256" key="4">
    <source>
        <dbReference type="ARBA" id="ARBA00023242"/>
    </source>
</evidence>
<feature type="compositionally biased region" description="Acidic residues" evidence="5">
    <location>
        <begin position="228"/>
        <end position="240"/>
    </location>
</feature>
<evidence type="ECO:0000313" key="7">
    <source>
        <dbReference type="EMBL" id="KAF2756710.1"/>
    </source>
</evidence>
<dbReference type="Gene3D" id="1.10.20.10">
    <property type="entry name" value="Histone, subunit A"/>
    <property type="match status" value="1"/>
</dbReference>
<dbReference type="Pfam" id="PF07524">
    <property type="entry name" value="Bromo_TP"/>
    <property type="match status" value="1"/>
</dbReference>
<evidence type="ECO:0000313" key="8">
    <source>
        <dbReference type="Proteomes" id="UP000799437"/>
    </source>
</evidence>
<evidence type="ECO:0000256" key="5">
    <source>
        <dbReference type="SAM" id="MobiDB-lite"/>
    </source>
</evidence>
<dbReference type="PANTHER" id="PTHR46338:SF21">
    <property type="entry name" value="OS02G0699900 PROTEIN"/>
    <property type="match status" value="1"/>
</dbReference>
<feature type="compositionally biased region" description="Polar residues" evidence="5">
    <location>
        <begin position="255"/>
        <end position="264"/>
    </location>
</feature>
<dbReference type="InterPro" id="IPR006565">
    <property type="entry name" value="BTP"/>
</dbReference>
<keyword evidence="3" id="KW-0804">Transcription</keyword>
<reference evidence="7" key="1">
    <citation type="journal article" date="2020" name="Stud. Mycol.">
        <title>101 Dothideomycetes genomes: a test case for predicting lifestyles and emergence of pathogens.</title>
        <authorList>
            <person name="Haridas S."/>
            <person name="Albert R."/>
            <person name="Binder M."/>
            <person name="Bloem J."/>
            <person name="Labutti K."/>
            <person name="Salamov A."/>
            <person name="Andreopoulos B."/>
            <person name="Baker S."/>
            <person name="Barry K."/>
            <person name="Bills G."/>
            <person name="Bluhm B."/>
            <person name="Cannon C."/>
            <person name="Castanera R."/>
            <person name="Culley D."/>
            <person name="Daum C."/>
            <person name="Ezra D."/>
            <person name="Gonzalez J."/>
            <person name="Henrissat B."/>
            <person name="Kuo A."/>
            <person name="Liang C."/>
            <person name="Lipzen A."/>
            <person name="Lutzoni F."/>
            <person name="Magnuson J."/>
            <person name="Mondo S."/>
            <person name="Nolan M."/>
            <person name="Ohm R."/>
            <person name="Pangilinan J."/>
            <person name="Park H.-J."/>
            <person name="Ramirez L."/>
            <person name="Alfaro M."/>
            <person name="Sun H."/>
            <person name="Tritt A."/>
            <person name="Yoshinaga Y."/>
            <person name="Zwiers L.-H."/>
            <person name="Turgeon B."/>
            <person name="Goodwin S."/>
            <person name="Spatafora J."/>
            <person name="Crous P."/>
            <person name="Grigoriev I."/>
        </authorList>
    </citation>
    <scope>NUCLEOTIDE SEQUENCE</scope>
    <source>
        <strain evidence="7">CBS 121739</strain>
    </source>
</reference>
<evidence type="ECO:0000256" key="1">
    <source>
        <dbReference type="ARBA" id="ARBA00004123"/>
    </source>
</evidence>
<dbReference type="PANTHER" id="PTHR46338">
    <property type="entry name" value="TRANSCRIPTION INITIATION FACTOR TFIID SUBUNIT 8"/>
    <property type="match status" value="1"/>
</dbReference>
<dbReference type="SMART" id="SM00576">
    <property type="entry name" value="BTP"/>
    <property type="match status" value="1"/>
</dbReference>
<feature type="compositionally biased region" description="Basic and acidic residues" evidence="5">
    <location>
        <begin position="277"/>
        <end position="287"/>
    </location>
</feature>
<dbReference type="EMBL" id="ML996575">
    <property type="protein sequence ID" value="KAF2756710.1"/>
    <property type="molecule type" value="Genomic_DNA"/>
</dbReference>
<protein>
    <recommendedName>
        <fullName evidence="6">Bromodomain associated domain-containing protein</fullName>
    </recommendedName>
</protein>
<dbReference type="InterPro" id="IPR009072">
    <property type="entry name" value="Histone-fold"/>
</dbReference>
<keyword evidence="2" id="KW-0805">Transcription regulation</keyword>
<evidence type="ECO:0000259" key="6">
    <source>
        <dbReference type="SMART" id="SM00576"/>
    </source>
</evidence>
<sequence>MSPQQLHNALLRPAVLHILRATGYHAARPSVIDTLTDIAVRYLILLASRTQQNAYSNHNTPEPDITDVRMAMQECGLLIPSMTAAEEEWSERLRKPLQEYPDRIRDKERQRRDAEDTRDVRAFIEWVGGKKNMEIRRIAGLSSEGEGGPTVEQEVQEELEDYLTALKKKHSKTGEETRFQGTILGKPADEKPIKIEGGPIESIRDWIAQVQEQAARQSVATGKIAETDASEDVDMDDESVDFIRNTGPMEGDVAGTTSPTANGRLSSSPLSSESEDVPLKDRDMTVS</sequence>
<dbReference type="AlphaFoldDB" id="A0A6A6W474"/>
<keyword evidence="4" id="KW-0539">Nucleus</keyword>
<accession>A0A6A6W474</accession>
<proteinExistence type="predicted"/>
<evidence type="ECO:0000256" key="2">
    <source>
        <dbReference type="ARBA" id="ARBA00023015"/>
    </source>
</evidence>
<dbReference type="OrthoDB" id="5402929at2759"/>
<dbReference type="GeneID" id="54490993"/>
<dbReference type="CDD" id="cd00076">
    <property type="entry name" value="HFD_SF"/>
    <property type="match status" value="1"/>
</dbReference>
<name>A0A6A6W474_9PEZI</name>
<dbReference type="InterPro" id="IPR037818">
    <property type="entry name" value="TAF8"/>
</dbReference>
<feature type="region of interest" description="Disordered" evidence="5">
    <location>
        <begin position="217"/>
        <end position="287"/>
    </location>
</feature>
<dbReference type="RefSeq" id="XP_033599161.1">
    <property type="nucleotide sequence ID" value="XM_033749939.1"/>
</dbReference>
<dbReference type="GO" id="GO:0046982">
    <property type="term" value="F:protein heterodimerization activity"/>
    <property type="evidence" value="ECO:0007669"/>
    <property type="project" value="InterPro"/>
</dbReference>
<organism evidence="7 8">
    <name type="scientific">Pseudovirgaria hyperparasitica</name>
    <dbReference type="NCBI Taxonomy" id="470096"/>
    <lineage>
        <taxon>Eukaryota</taxon>
        <taxon>Fungi</taxon>
        <taxon>Dikarya</taxon>
        <taxon>Ascomycota</taxon>
        <taxon>Pezizomycotina</taxon>
        <taxon>Dothideomycetes</taxon>
        <taxon>Dothideomycetes incertae sedis</taxon>
        <taxon>Acrospermales</taxon>
        <taxon>Acrospermaceae</taxon>
        <taxon>Pseudovirgaria</taxon>
    </lineage>
</organism>
<dbReference type="GO" id="GO:0005669">
    <property type="term" value="C:transcription factor TFIID complex"/>
    <property type="evidence" value="ECO:0007669"/>
    <property type="project" value="InterPro"/>
</dbReference>
<dbReference type="Proteomes" id="UP000799437">
    <property type="component" value="Unassembled WGS sequence"/>
</dbReference>
<comment type="subcellular location">
    <subcellularLocation>
        <location evidence="1">Nucleus</location>
    </subcellularLocation>
</comment>
<gene>
    <name evidence="7" type="ORF">EJ05DRAFT_74298</name>
</gene>
<keyword evidence="8" id="KW-1185">Reference proteome</keyword>